<accession>A0A7W4K7C6</accession>
<dbReference type="EMBL" id="JABEQM010000005">
    <property type="protein sequence ID" value="MBB2201585.1"/>
    <property type="molecule type" value="Genomic_DNA"/>
</dbReference>
<comment type="caution">
    <text evidence="1">The sequence shown here is derived from an EMBL/GenBank/DDBJ whole genome shotgun (WGS) entry which is preliminary data.</text>
</comment>
<proteinExistence type="predicted"/>
<dbReference type="Proteomes" id="UP000578030">
    <property type="component" value="Unassembled WGS sequence"/>
</dbReference>
<dbReference type="InterPro" id="IPR017601">
    <property type="entry name" value="DGQHR-contain_dom"/>
</dbReference>
<dbReference type="Pfam" id="PF14072">
    <property type="entry name" value="DndB"/>
    <property type="match status" value="1"/>
</dbReference>
<evidence type="ECO:0000313" key="1">
    <source>
        <dbReference type="EMBL" id="MBB2201585.1"/>
    </source>
</evidence>
<protein>
    <submittedName>
        <fullName evidence="1">DGQHR domain-containing protein</fullName>
    </submittedName>
</protein>
<sequence length="339" mass="36871">MPDFPFITVKQKEHSFKLTSLPAGLLTKIAYAAVRRKDVEEGAVQRVLNGARIAGVKDFALRIGDFPASIVLNWNKAPLVSNGSSIKIPDEEKLAQILDGQHRVAGLKDAIAENPLAAAYEIPVAIYEGLDTPNSARIFISINTEQRPAPKSLVFDLYGVIASDLMDPTALRAGDIVAHIGSEGQPYHGWIKLPNQERQRGGVALSTAVSAIKPTVDGKGILEQVGITELEMQKAIFSNYFSALRALYGHSWNDRSNAFIYASGFIGAIEFFRSHMFDYCKGRSSFEVDTIKDALDAEETARILQVDVKGLGGTEAANAVRDRLISAFRPATAAHGFKI</sequence>
<dbReference type="AlphaFoldDB" id="A0A7W4K7C6"/>
<dbReference type="RefSeq" id="WP_182957356.1">
    <property type="nucleotide sequence ID" value="NZ_JABEQM010000005.1"/>
</dbReference>
<evidence type="ECO:0000313" key="2">
    <source>
        <dbReference type="Proteomes" id="UP000578030"/>
    </source>
</evidence>
<keyword evidence="2" id="KW-1185">Reference proteome</keyword>
<organism evidence="1 2">
    <name type="scientific">Gluconacetobacter tumulisoli</name>
    <dbReference type="NCBI Taxonomy" id="1286189"/>
    <lineage>
        <taxon>Bacteria</taxon>
        <taxon>Pseudomonadati</taxon>
        <taxon>Pseudomonadota</taxon>
        <taxon>Alphaproteobacteria</taxon>
        <taxon>Acetobacterales</taxon>
        <taxon>Acetobacteraceae</taxon>
        <taxon>Gluconacetobacter</taxon>
    </lineage>
</organism>
<reference evidence="1 2" key="1">
    <citation type="submission" date="2020-04" db="EMBL/GenBank/DDBJ databases">
        <title>Description of novel Gluconacetobacter.</title>
        <authorList>
            <person name="Sombolestani A."/>
        </authorList>
    </citation>
    <scope>NUCLEOTIDE SEQUENCE [LARGE SCALE GENOMIC DNA]</scope>
    <source>
        <strain evidence="1 2">LMG 27802</strain>
    </source>
</reference>
<gene>
    <name evidence="1" type="ORF">HLH28_08335</name>
</gene>
<dbReference type="InterPro" id="IPR017642">
    <property type="entry name" value="DNA_S_mod_DndB"/>
</dbReference>
<dbReference type="NCBIfam" id="TIGR03187">
    <property type="entry name" value="DGQHR"/>
    <property type="match status" value="1"/>
</dbReference>
<name>A0A7W4K7C6_9PROT</name>
<dbReference type="CDD" id="cd16413">
    <property type="entry name" value="DGQHR_domain"/>
    <property type="match status" value="1"/>
</dbReference>